<evidence type="ECO:0000256" key="11">
    <source>
        <dbReference type="ARBA" id="ARBA00023316"/>
    </source>
</evidence>
<dbReference type="OrthoDB" id="9791132at2"/>
<dbReference type="RefSeq" id="WP_039630266.1">
    <property type="nucleotide sequence ID" value="NZ_AYSO01000012.1"/>
</dbReference>
<evidence type="ECO:0000256" key="16">
    <source>
        <dbReference type="SAM" id="SignalP"/>
    </source>
</evidence>
<reference evidence="18 19" key="1">
    <citation type="journal article" date="2015" name="Infect. Genet. Evol.">
        <title>Genomic sequences of six botulinum neurotoxin-producing strains representing three clostridial species illustrate the mobility and diversity of botulinum neurotoxin genes.</title>
        <authorList>
            <person name="Smith T.J."/>
            <person name="Hill K.K."/>
            <person name="Xie G."/>
            <person name="Foley B.T."/>
            <person name="Williamson C.H."/>
            <person name="Foster J.T."/>
            <person name="Johnson S.L."/>
            <person name="Chertkov O."/>
            <person name="Teshima H."/>
            <person name="Gibbons H.S."/>
            <person name="Johnsky L.A."/>
            <person name="Karavis M.A."/>
            <person name="Smith L.A."/>
        </authorList>
    </citation>
    <scope>NUCLEOTIDE SEQUENCE [LARGE SCALE GENOMIC DNA]</scope>
    <source>
        <strain evidence="18 19">CDC 2741</strain>
    </source>
</reference>
<feature type="chain" id="PRO_5038923969" description="serine-type D-Ala-D-Ala carboxypeptidase" evidence="16">
    <location>
        <begin position="24"/>
        <end position="369"/>
    </location>
</feature>
<dbReference type="SMART" id="SM00936">
    <property type="entry name" value="PBP5_C"/>
    <property type="match status" value="1"/>
</dbReference>
<dbReference type="InterPro" id="IPR012338">
    <property type="entry name" value="Beta-lactam/transpept-like"/>
</dbReference>
<sequence>MRNFYLRFISMILASLIISSSMVSTCYSKELNVNAGSAIAIDSNSGRVIYEKNAYSSIAIASTTKIITALVALNYGNLDEEFVISKNAACIRGSTVGYKENEKITLHELLYGLMFKSGNDAAIAIAEGISGSIEEFCKLMNEHCLQIGLINSHFESPHGLDSMYHYSTAYDLAIATKKAKEIPKFEEIVSSKSISKEQYNFTRDYQNINKLLYQMPNANGVKTGYTGKAGKCLVSSINMDGGDIIIVTLNCTPRWEETKKIFNYVKENYEYKKLFSKGELVKKIDIEDGKEPLELSVDKDINMLAKKGEELKVEIKAPNTLKAPVNKDEMVGSIIISDEKGQLLCEPLITNNHVNKKPFYQIFKEKVFD</sequence>
<dbReference type="Gene3D" id="3.40.710.10">
    <property type="entry name" value="DD-peptidase/beta-lactamase superfamily"/>
    <property type="match status" value="1"/>
</dbReference>
<dbReference type="InterPro" id="IPR018044">
    <property type="entry name" value="Peptidase_S11"/>
</dbReference>
<evidence type="ECO:0000256" key="12">
    <source>
        <dbReference type="ARBA" id="ARBA00034000"/>
    </source>
</evidence>
<keyword evidence="19" id="KW-1185">Reference proteome</keyword>
<keyword evidence="10" id="KW-0573">Peptidoglycan synthesis</keyword>
<comment type="similarity">
    <text evidence="3 15">Belongs to the peptidase S11 family.</text>
</comment>
<evidence type="ECO:0000256" key="3">
    <source>
        <dbReference type="ARBA" id="ARBA00007164"/>
    </source>
</evidence>
<evidence type="ECO:0000313" key="19">
    <source>
        <dbReference type="Proteomes" id="UP000031366"/>
    </source>
</evidence>
<dbReference type="Gene3D" id="2.60.410.10">
    <property type="entry name" value="D-Ala-D-Ala carboxypeptidase, C-terminal domain"/>
    <property type="match status" value="1"/>
</dbReference>
<dbReference type="AlphaFoldDB" id="A0A0C1U627"/>
<dbReference type="SUPFAM" id="SSF69189">
    <property type="entry name" value="Penicillin-binding protein associated domain"/>
    <property type="match status" value="1"/>
</dbReference>
<evidence type="ECO:0000256" key="8">
    <source>
        <dbReference type="ARBA" id="ARBA00022801"/>
    </source>
</evidence>
<protein>
    <recommendedName>
        <fullName evidence="4">serine-type D-Ala-D-Ala carboxypeptidase</fullName>
        <ecNumber evidence="4">3.4.16.4</ecNumber>
    </recommendedName>
</protein>
<dbReference type="EC" id="3.4.16.4" evidence="4"/>
<proteinExistence type="inferred from homology"/>
<name>A0A0C1U627_9CLOT</name>
<feature type="active site" description="Acyl-ester intermediate" evidence="13">
    <location>
        <position position="62"/>
    </location>
</feature>
<accession>A0A0C1U627</accession>
<dbReference type="PANTHER" id="PTHR21581">
    <property type="entry name" value="D-ALANYL-D-ALANINE CARBOXYPEPTIDASE"/>
    <property type="match status" value="1"/>
</dbReference>
<dbReference type="GO" id="GO:0009252">
    <property type="term" value="P:peptidoglycan biosynthetic process"/>
    <property type="evidence" value="ECO:0007669"/>
    <property type="project" value="UniProtKB-UniPathway"/>
</dbReference>
<comment type="catalytic activity">
    <reaction evidence="12">
        <text>Preferential cleavage: (Ac)2-L-Lys-D-Ala-|-D-Ala. Also transpeptidation of peptidyl-alanyl moieties that are N-acyl substituents of D-alanine.</text>
        <dbReference type="EC" id="3.4.16.4"/>
    </reaction>
</comment>
<evidence type="ECO:0000256" key="9">
    <source>
        <dbReference type="ARBA" id="ARBA00022960"/>
    </source>
</evidence>
<keyword evidence="11" id="KW-0961">Cell wall biogenesis/degradation</keyword>
<dbReference type="GO" id="GO:0071555">
    <property type="term" value="P:cell wall organization"/>
    <property type="evidence" value="ECO:0007669"/>
    <property type="project" value="UniProtKB-KW"/>
</dbReference>
<organism evidence="18 19">
    <name type="scientific">Clostridium argentinense CDC 2741</name>
    <dbReference type="NCBI Taxonomy" id="1418104"/>
    <lineage>
        <taxon>Bacteria</taxon>
        <taxon>Bacillati</taxon>
        <taxon>Bacillota</taxon>
        <taxon>Clostridia</taxon>
        <taxon>Eubacteriales</taxon>
        <taxon>Clostridiaceae</taxon>
        <taxon>Clostridium</taxon>
    </lineage>
</organism>
<evidence type="ECO:0000256" key="15">
    <source>
        <dbReference type="RuleBase" id="RU004016"/>
    </source>
</evidence>
<dbReference type="InterPro" id="IPR037167">
    <property type="entry name" value="Peptidase_S11_C_sf"/>
</dbReference>
<dbReference type="SUPFAM" id="SSF56601">
    <property type="entry name" value="beta-lactamase/transpeptidase-like"/>
    <property type="match status" value="1"/>
</dbReference>
<comment type="caution">
    <text evidence="18">The sequence shown here is derived from an EMBL/GenBank/DDBJ whole genome shotgun (WGS) entry which is preliminary data.</text>
</comment>
<feature type="active site" description="Proton acceptor" evidence="13">
    <location>
        <position position="65"/>
    </location>
</feature>
<dbReference type="InterPro" id="IPR001967">
    <property type="entry name" value="Peptidase_S11_N"/>
</dbReference>
<evidence type="ECO:0000313" key="18">
    <source>
        <dbReference type="EMBL" id="KIE48154.1"/>
    </source>
</evidence>
<dbReference type="InterPro" id="IPR012907">
    <property type="entry name" value="Peptidase_S11_C"/>
</dbReference>
<dbReference type="PRINTS" id="PR00725">
    <property type="entry name" value="DADACBPTASE1"/>
</dbReference>
<evidence type="ECO:0000256" key="13">
    <source>
        <dbReference type="PIRSR" id="PIRSR618044-1"/>
    </source>
</evidence>
<keyword evidence="7 16" id="KW-0732">Signal</keyword>
<evidence type="ECO:0000256" key="5">
    <source>
        <dbReference type="ARBA" id="ARBA00022645"/>
    </source>
</evidence>
<evidence type="ECO:0000256" key="7">
    <source>
        <dbReference type="ARBA" id="ARBA00022729"/>
    </source>
</evidence>
<dbReference type="PANTHER" id="PTHR21581:SF33">
    <property type="entry name" value="D-ALANYL-D-ALANINE CARBOXYPEPTIDASE DACB"/>
    <property type="match status" value="1"/>
</dbReference>
<evidence type="ECO:0000256" key="4">
    <source>
        <dbReference type="ARBA" id="ARBA00012448"/>
    </source>
</evidence>
<evidence type="ECO:0000256" key="1">
    <source>
        <dbReference type="ARBA" id="ARBA00003217"/>
    </source>
</evidence>
<dbReference type="GO" id="GO:0006508">
    <property type="term" value="P:proteolysis"/>
    <property type="evidence" value="ECO:0007669"/>
    <property type="project" value="UniProtKB-KW"/>
</dbReference>
<feature type="signal peptide" evidence="16">
    <location>
        <begin position="1"/>
        <end position="23"/>
    </location>
</feature>
<dbReference type="InterPro" id="IPR015956">
    <property type="entry name" value="Peniciliin-bd_prot_C_sf"/>
</dbReference>
<dbReference type="GO" id="GO:0008360">
    <property type="term" value="P:regulation of cell shape"/>
    <property type="evidence" value="ECO:0007669"/>
    <property type="project" value="UniProtKB-KW"/>
</dbReference>
<feature type="binding site" evidence="14">
    <location>
        <position position="222"/>
    </location>
    <ligand>
        <name>substrate</name>
    </ligand>
</feature>
<keyword evidence="8" id="KW-0378">Hydrolase</keyword>
<comment type="function">
    <text evidence="1">Removes C-terminal D-alanyl residues from sugar-peptide cell wall precursors.</text>
</comment>
<comment type="pathway">
    <text evidence="2">Cell wall biogenesis; peptidoglycan biosynthesis.</text>
</comment>
<gene>
    <name evidence="18" type="ORF">U732_3793</name>
</gene>
<dbReference type="STRING" id="29341.RSJ17_12160"/>
<evidence type="ECO:0000259" key="17">
    <source>
        <dbReference type="SMART" id="SM00936"/>
    </source>
</evidence>
<feature type="domain" description="Peptidase S11 D-Ala-D-Ala carboxypeptidase A C-terminal" evidence="17">
    <location>
        <begin position="269"/>
        <end position="356"/>
    </location>
</feature>
<evidence type="ECO:0000256" key="14">
    <source>
        <dbReference type="PIRSR" id="PIRSR618044-2"/>
    </source>
</evidence>
<evidence type="ECO:0000256" key="10">
    <source>
        <dbReference type="ARBA" id="ARBA00022984"/>
    </source>
</evidence>
<dbReference type="GO" id="GO:0009002">
    <property type="term" value="F:serine-type D-Ala-D-Ala carboxypeptidase activity"/>
    <property type="evidence" value="ECO:0007669"/>
    <property type="project" value="UniProtKB-EC"/>
</dbReference>
<evidence type="ECO:0000256" key="6">
    <source>
        <dbReference type="ARBA" id="ARBA00022670"/>
    </source>
</evidence>
<dbReference type="Pfam" id="PF00768">
    <property type="entry name" value="Peptidase_S11"/>
    <property type="match status" value="1"/>
</dbReference>
<evidence type="ECO:0000256" key="2">
    <source>
        <dbReference type="ARBA" id="ARBA00004752"/>
    </source>
</evidence>
<dbReference type="Pfam" id="PF07943">
    <property type="entry name" value="PBP5_C"/>
    <property type="match status" value="1"/>
</dbReference>
<keyword evidence="5 18" id="KW-0121">Carboxypeptidase</keyword>
<dbReference type="Proteomes" id="UP000031366">
    <property type="component" value="Unassembled WGS sequence"/>
</dbReference>
<feature type="active site" evidence="13">
    <location>
        <position position="117"/>
    </location>
</feature>
<keyword evidence="9" id="KW-0133">Cell shape</keyword>
<keyword evidence="6" id="KW-0645">Protease</keyword>
<dbReference type="UniPathway" id="UPA00219"/>
<dbReference type="EMBL" id="AYSO01000012">
    <property type="protein sequence ID" value="KIE48154.1"/>
    <property type="molecule type" value="Genomic_DNA"/>
</dbReference>